<reference evidence="6" key="1">
    <citation type="submission" date="2021-02" db="EMBL/GenBank/DDBJ databases">
        <authorList>
            <person name="Nowell W R."/>
        </authorList>
    </citation>
    <scope>NUCLEOTIDE SEQUENCE</scope>
</reference>
<evidence type="ECO:0000256" key="1">
    <source>
        <dbReference type="ARBA" id="ARBA00004651"/>
    </source>
</evidence>
<comment type="caution">
    <text evidence="6">The sequence shown here is derived from an EMBL/GenBank/DDBJ whole genome shotgun (WGS) entry which is preliminary data.</text>
</comment>
<dbReference type="GO" id="GO:0005975">
    <property type="term" value="P:carbohydrate metabolic process"/>
    <property type="evidence" value="ECO:0007669"/>
    <property type="project" value="InterPro"/>
</dbReference>
<keyword evidence="2" id="KW-1003">Cell membrane</keyword>
<dbReference type="InterPro" id="IPR050510">
    <property type="entry name" value="Cation_transp_ATPase_P-type"/>
</dbReference>
<dbReference type="Gene3D" id="3.20.20.80">
    <property type="entry name" value="Glycosidases"/>
    <property type="match status" value="1"/>
</dbReference>
<dbReference type="InterPro" id="IPR059000">
    <property type="entry name" value="ATPase_P-type_domA"/>
</dbReference>
<protein>
    <recommendedName>
        <fullName evidence="8">Glycosyl hydrolase family 13 catalytic domain-containing protein</fullName>
    </recommendedName>
</protein>
<feature type="transmembrane region" description="Helical" evidence="3">
    <location>
        <begin position="129"/>
        <end position="148"/>
    </location>
</feature>
<dbReference type="GO" id="GO:1990573">
    <property type="term" value="P:potassium ion import across plasma membrane"/>
    <property type="evidence" value="ECO:0007669"/>
    <property type="project" value="TreeGrafter"/>
</dbReference>
<keyword evidence="3" id="KW-0472">Membrane</keyword>
<dbReference type="InterPro" id="IPR017853">
    <property type="entry name" value="GH"/>
</dbReference>
<dbReference type="Gene3D" id="1.20.1110.10">
    <property type="entry name" value="Calcium-transporting ATPase, transmembrane domain"/>
    <property type="match status" value="1"/>
</dbReference>
<dbReference type="GO" id="GO:0030007">
    <property type="term" value="P:intracellular potassium ion homeostasis"/>
    <property type="evidence" value="ECO:0007669"/>
    <property type="project" value="TreeGrafter"/>
</dbReference>
<dbReference type="Gene3D" id="2.60.40.1180">
    <property type="entry name" value="Golgi alpha-mannosidase II"/>
    <property type="match status" value="1"/>
</dbReference>
<name>A0A814WJA4_9BILA</name>
<dbReference type="InterPro" id="IPR008250">
    <property type="entry name" value="ATPase_P-typ_transduc_dom_A_sf"/>
</dbReference>
<accession>A0A814WJA4</accession>
<dbReference type="PANTHER" id="PTHR43294:SF21">
    <property type="entry name" value="CATION TRANSPORTING ATPASE"/>
    <property type="match status" value="1"/>
</dbReference>
<dbReference type="Proteomes" id="UP000663860">
    <property type="component" value="Unassembled WGS sequence"/>
</dbReference>
<dbReference type="GO" id="GO:0043169">
    <property type="term" value="F:cation binding"/>
    <property type="evidence" value="ECO:0007669"/>
    <property type="project" value="InterPro"/>
</dbReference>
<dbReference type="InterPro" id="IPR023298">
    <property type="entry name" value="ATPase_P-typ_TM_dom_sf"/>
</dbReference>
<dbReference type="Pfam" id="PF00690">
    <property type="entry name" value="Cation_ATPase_N"/>
    <property type="match status" value="1"/>
</dbReference>
<dbReference type="InterPro" id="IPR006047">
    <property type="entry name" value="GH13_cat_dom"/>
</dbReference>
<dbReference type="GO" id="GO:0005886">
    <property type="term" value="C:plasma membrane"/>
    <property type="evidence" value="ECO:0007669"/>
    <property type="project" value="UniProtKB-SubCell"/>
</dbReference>
<feature type="domain" description="Glycosyl hydrolase family 13 catalytic" evidence="4">
    <location>
        <begin position="243"/>
        <end position="551"/>
    </location>
</feature>
<dbReference type="SUPFAM" id="SSF51445">
    <property type="entry name" value="(Trans)glycosidases"/>
    <property type="match status" value="1"/>
</dbReference>
<dbReference type="GO" id="GO:0003824">
    <property type="term" value="F:catalytic activity"/>
    <property type="evidence" value="ECO:0007669"/>
    <property type="project" value="InterPro"/>
</dbReference>
<gene>
    <name evidence="6" type="ORF">IZO911_LOCUS28685</name>
</gene>
<dbReference type="PANTHER" id="PTHR43294">
    <property type="entry name" value="SODIUM/POTASSIUM-TRANSPORTING ATPASE SUBUNIT ALPHA"/>
    <property type="match status" value="1"/>
</dbReference>
<evidence type="ECO:0008006" key="8">
    <source>
        <dbReference type="Google" id="ProtNLM"/>
    </source>
</evidence>
<evidence type="ECO:0000256" key="2">
    <source>
        <dbReference type="ARBA" id="ARBA00022475"/>
    </source>
</evidence>
<sequence length="654" mass="75568">MDNQGIQIDEELQHNDELTTEKEMPVRQDSIIDLWATVDKSRLEQDIHIVPLDQVFTRFHTDPRNGLSDNFVSDSRAQYGRNKITPPKQPCYFWLLFKELFMGFNCILWFGGILAFLAYKPFGEPNPSITNLALGVVLILVITCNSILNVYQQLKSIKIVAAFSKLLPILTTVRRDGRQQQILTDELVPGDIILVRMGDKLPADCRFISCDGLKINTSELTGESKPISVTVQCTNTNFMESTNIGFYSSMVEQGTGEAIVIAIGDNTVLGKMSKLTRGSSGDEITGLHREVNRDFKQLIDECHKRKIRVIFDAVFNHTSTDCQLEIIDHIYWYHQGKHHPDDQFYWGPEFNYEYYDEQQNLKPAWKYVTDVVRYWISEFHLDGIRFDAAKQMDNYDILRELDNVAHSVRTSQPFYTAAEYVPEEPSILKTNGGPVDACWSSSFHGVLINNLTDLSKLELDLMKYVISAPNLVNYLSCHDNERFLFLLGKQGNAFDDDAFIRMRLAMIILITSVGIPFIAQGDEFGEAREWGDKDQNKRKFPMQWDLLNNERNRSLVDTCKKLLLLRKQREDMKEKTANFIYEHHDNRVLVYARSQELVIITHFSNEEKKDYEINSFPQNGKWIDWLSNEEYQIDNNTLKTNLKPFDGKILVLQK</sequence>
<dbReference type="Pfam" id="PF02806">
    <property type="entry name" value="Alpha-amylase_C"/>
    <property type="match status" value="1"/>
</dbReference>
<dbReference type="EMBL" id="CAJNOE010000411">
    <property type="protein sequence ID" value="CAF1202318.1"/>
    <property type="molecule type" value="Genomic_DNA"/>
</dbReference>
<dbReference type="SMART" id="SM00831">
    <property type="entry name" value="Cation_ATPase_N"/>
    <property type="match status" value="1"/>
</dbReference>
<dbReference type="Pfam" id="PF00128">
    <property type="entry name" value="Alpha-amylase"/>
    <property type="match status" value="1"/>
</dbReference>
<evidence type="ECO:0000313" key="7">
    <source>
        <dbReference type="Proteomes" id="UP000663860"/>
    </source>
</evidence>
<dbReference type="AlphaFoldDB" id="A0A814WJA4"/>
<dbReference type="SUPFAM" id="SSF81665">
    <property type="entry name" value="Calcium ATPase, transmembrane domain M"/>
    <property type="match status" value="1"/>
</dbReference>
<dbReference type="SUPFAM" id="SSF81653">
    <property type="entry name" value="Calcium ATPase, transduction domain A"/>
    <property type="match status" value="1"/>
</dbReference>
<dbReference type="GO" id="GO:0006883">
    <property type="term" value="P:intracellular sodium ion homeostasis"/>
    <property type="evidence" value="ECO:0007669"/>
    <property type="project" value="TreeGrafter"/>
</dbReference>
<dbReference type="InterPro" id="IPR004014">
    <property type="entry name" value="ATPase_P-typ_cation-transptr_N"/>
</dbReference>
<dbReference type="Gene3D" id="2.70.150.10">
    <property type="entry name" value="Calcium-transporting ATPase, cytoplasmic transduction domain A"/>
    <property type="match status" value="1"/>
</dbReference>
<dbReference type="InterPro" id="IPR013780">
    <property type="entry name" value="Glyco_hydro_b"/>
</dbReference>
<evidence type="ECO:0000256" key="3">
    <source>
        <dbReference type="SAM" id="Phobius"/>
    </source>
</evidence>
<evidence type="ECO:0000259" key="4">
    <source>
        <dbReference type="SMART" id="SM00642"/>
    </source>
</evidence>
<evidence type="ECO:0000259" key="5">
    <source>
        <dbReference type="SMART" id="SM00831"/>
    </source>
</evidence>
<dbReference type="SMART" id="SM00642">
    <property type="entry name" value="Aamy"/>
    <property type="match status" value="1"/>
</dbReference>
<evidence type="ECO:0000313" key="6">
    <source>
        <dbReference type="EMBL" id="CAF1202318.1"/>
    </source>
</evidence>
<proteinExistence type="predicted"/>
<dbReference type="GO" id="GO:0036376">
    <property type="term" value="P:sodium ion export across plasma membrane"/>
    <property type="evidence" value="ECO:0007669"/>
    <property type="project" value="TreeGrafter"/>
</dbReference>
<feature type="transmembrane region" description="Helical" evidence="3">
    <location>
        <begin position="91"/>
        <end position="117"/>
    </location>
</feature>
<keyword evidence="3" id="KW-0812">Transmembrane</keyword>
<dbReference type="Pfam" id="PF00122">
    <property type="entry name" value="E1-E2_ATPase"/>
    <property type="match status" value="1"/>
</dbReference>
<dbReference type="GO" id="GO:1902600">
    <property type="term" value="P:proton transmembrane transport"/>
    <property type="evidence" value="ECO:0007669"/>
    <property type="project" value="TreeGrafter"/>
</dbReference>
<comment type="subcellular location">
    <subcellularLocation>
        <location evidence="1">Cell membrane</location>
        <topology evidence="1">Multi-pass membrane protein</topology>
    </subcellularLocation>
</comment>
<keyword evidence="3" id="KW-1133">Transmembrane helix</keyword>
<dbReference type="SUPFAM" id="SSF51011">
    <property type="entry name" value="Glycosyl hydrolase domain"/>
    <property type="match status" value="1"/>
</dbReference>
<organism evidence="6 7">
    <name type="scientific">Adineta steineri</name>
    <dbReference type="NCBI Taxonomy" id="433720"/>
    <lineage>
        <taxon>Eukaryota</taxon>
        <taxon>Metazoa</taxon>
        <taxon>Spiralia</taxon>
        <taxon>Gnathifera</taxon>
        <taxon>Rotifera</taxon>
        <taxon>Eurotatoria</taxon>
        <taxon>Bdelloidea</taxon>
        <taxon>Adinetida</taxon>
        <taxon>Adinetidae</taxon>
        <taxon>Adineta</taxon>
    </lineage>
</organism>
<dbReference type="GO" id="GO:0005391">
    <property type="term" value="F:P-type sodium:potassium-exchanging transporter activity"/>
    <property type="evidence" value="ECO:0007669"/>
    <property type="project" value="TreeGrafter"/>
</dbReference>
<feature type="domain" description="Cation-transporting P-type ATPase N-terminal" evidence="5">
    <location>
        <begin position="46"/>
        <end position="120"/>
    </location>
</feature>
<dbReference type="InterPro" id="IPR006048">
    <property type="entry name" value="A-amylase/branching_C"/>
</dbReference>